<gene>
    <name evidence="4" type="ORF">WJX84_000185</name>
</gene>
<dbReference type="SUPFAM" id="SSF52540">
    <property type="entry name" value="P-loop containing nucleoside triphosphate hydrolases"/>
    <property type="match status" value="1"/>
</dbReference>
<accession>A0AAW1SY42</accession>
<comment type="caution">
    <text evidence="4">The sequence shown here is derived from an EMBL/GenBank/DDBJ whole genome shotgun (WGS) entry which is preliminary data.</text>
</comment>
<dbReference type="CDD" id="cd00009">
    <property type="entry name" value="AAA"/>
    <property type="match status" value="1"/>
</dbReference>
<protein>
    <recommendedName>
        <fullName evidence="3">ATPase AAA-type core domain-containing protein</fullName>
    </recommendedName>
</protein>
<feature type="domain" description="ATPase AAA-type core" evidence="3">
    <location>
        <begin position="86"/>
        <end position="180"/>
    </location>
</feature>
<keyword evidence="2" id="KW-0067">ATP-binding</keyword>
<dbReference type="GO" id="GO:0016887">
    <property type="term" value="F:ATP hydrolysis activity"/>
    <property type="evidence" value="ECO:0007669"/>
    <property type="project" value="InterPro"/>
</dbReference>
<sequence>MDPNKFTQKAGTSKFQVETALTEMRDKAGNQTMNSSTGDDSLEALNKYGQDLTAQVAHLDSVIGRDEEMCRIIQILCRRTKNNPGLIGEPGVGKTAIAEGQAQRIAKGNIPSNLKEMRMVALDIGALVAGAKYRGEFEERLKAGLAEVKKAANVILFIDEIHLVQGAGKAEGAMDAANLLKPMLA</sequence>
<dbReference type="InterPro" id="IPR003959">
    <property type="entry name" value="ATPase_AAA_core"/>
</dbReference>
<dbReference type="AlphaFoldDB" id="A0AAW1SY42"/>
<organism evidence="4 5">
    <name type="scientific">Apatococcus fuscideae</name>
    <dbReference type="NCBI Taxonomy" id="2026836"/>
    <lineage>
        <taxon>Eukaryota</taxon>
        <taxon>Viridiplantae</taxon>
        <taxon>Chlorophyta</taxon>
        <taxon>core chlorophytes</taxon>
        <taxon>Trebouxiophyceae</taxon>
        <taxon>Chlorellales</taxon>
        <taxon>Chlorellaceae</taxon>
        <taxon>Apatococcus</taxon>
    </lineage>
</organism>
<dbReference type="GO" id="GO:0005524">
    <property type="term" value="F:ATP binding"/>
    <property type="evidence" value="ECO:0007669"/>
    <property type="project" value="UniProtKB-KW"/>
</dbReference>
<evidence type="ECO:0000259" key="3">
    <source>
        <dbReference type="Pfam" id="PF00004"/>
    </source>
</evidence>
<dbReference type="PANTHER" id="PTHR11638">
    <property type="entry name" value="ATP-DEPENDENT CLP PROTEASE"/>
    <property type="match status" value="1"/>
</dbReference>
<reference evidence="4 5" key="1">
    <citation type="journal article" date="2024" name="Nat. Commun.">
        <title>Phylogenomics reveals the evolutionary origins of lichenization in chlorophyte algae.</title>
        <authorList>
            <person name="Puginier C."/>
            <person name="Libourel C."/>
            <person name="Otte J."/>
            <person name="Skaloud P."/>
            <person name="Haon M."/>
            <person name="Grisel S."/>
            <person name="Petersen M."/>
            <person name="Berrin J.G."/>
            <person name="Delaux P.M."/>
            <person name="Dal Grande F."/>
            <person name="Keller J."/>
        </authorList>
    </citation>
    <scope>NUCLEOTIDE SEQUENCE [LARGE SCALE GENOMIC DNA]</scope>
    <source>
        <strain evidence="4 5">SAG 2523</strain>
    </source>
</reference>
<dbReference type="Proteomes" id="UP001485043">
    <property type="component" value="Unassembled WGS sequence"/>
</dbReference>
<evidence type="ECO:0000256" key="1">
    <source>
        <dbReference type="ARBA" id="ARBA00022741"/>
    </source>
</evidence>
<keyword evidence="1" id="KW-0547">Nucleotide-binding</keyword>
<dbReference type="Gene3D" id="3.40.50.300">
    <property type="entry name" value="P-loop containing nucleotide triphosphate hydrolases"/>
    <property type="match status" value="1"/>
</dbReference>
<evidence type="ECO:0000313" key="4">
    <source>
        <dbReference type="EMBL" id="KAK9861975.1"/>
    </source>
</evidence>
<dbReference type="Pfam" id="PF00004">
    <property type="entry name" value="AAA"/>
    <property type="match status" value="1"/>
</dbReference>
<dbReference type="EMBL" id="JALJOV010000673">
    <property type="protein sequence ID" value="KAK9861975.1"/>
    <property type="molecule type" value="Genomic_DNA"/>
</dbReference>
<name>A0AAW1SY42_9CHLO</name>
<evidence type="ECO:0000313" key="5">
    <source>
        <dbReference type="Proteomes" id="UP001485043"/>
    </source>
</evidence>
<evidence type="ECO:0000256" key="2">
    <source>
        <dbReference type="ARBA" id="ARBA00022840"/>
    </source>
</evidence>
<keyword evidence="5" id="KW-1185">Reference proteome</keyword>
<dbReference type="InterPro" id="IPR050130">
    <property type="entry name" value="ClpA_ClpB"/>
</dbReference>
<dbReference type="GO" id="GO:0034605">
    <property type="term" value="P:cellular response to heat"/>
    <property type="evidence" value="ECO:0007669"/>
    <property type="project" value="TreeGrafter"/>
</dbReference>
<dbReference type="PANTHER" id="PTHR11638:SF18">
    <property type="entry name" value="HEAT SHOCK PROTEIN 104"/>
    <property type="match status" value="1"/>
</dbReference>
<dbReference type="GO" id="GO:0005737">
    <property type="term" value="C:cytoplasm"/>
    <property type="evidence" value="ECO:0007669"/>
    <property type="project" value="TreeGrafter"/>
</dbReference>
<proteinExistence type="predicted"/>
<dbReference type="InterPro" id="IPR027417">
    <property type="entry name" value="P-loop_NTPase"/>
</dbReference>